<dbReference type="CDD" id="cd00093">
    <property type="entry name" value="HTH_XRE"/>
    <property type="match status" value="1"/>
</dbReference>
<organism evidence="3 4">
    <name type="scientific">Mesobacillus maritimus</name>
    <dbReference type="NCBI Taxonomy" id="1643336"/>
    <lineage>
        <taxon>Bacteria</taxon>
        <taxon>Bacillati</taxon>
        <taxon>Bacillota</taxon>
        <taxon>Bacilli</taxon>
        <taxon>Bacillales</taxon>
        <taxon>Bacillaceae</taxon>
        <taxon>Mesobacillus</taxon>
    </lineage>
</organism>
<keyword evidence="1" id="KW-0238">DNA-binding</keyword>
<dbReference type="PANTHER" id="PTHR46558:SF4">
    <property type="entry name" value="DNA-BIDING PHAGE PROTEIN"/>
    <property type="match status" value="1"/>
</dbReference>
<keyword evidence="4" id="KW-1185">Reference proteome</keyword>
<dbReference type="PROSITE" id="PS50943">
    <property type="entry name" value="HTH_CROC1"/>
    <property type="match status" value="1"/>
</dbReference>
<evidence type="ECO:0000313" key="3">
    <source>
        <dbReference type="EMBL" id="MBY0097849.1"/>
    </source>
</evidence>
<comment type="caution">
    <text evidence="3">The sequence shown here is derived from an EMBL/GenBank/DDBJ whole genome shotgun (WGS) entry which is preliminary data.</text>
</comment>
<evidence type="ECO:0000313" key="4">
    <source>
        <dbReference type="Proteomes" id="UP000769780"/>
    </source>
</evidence>
<dbReference type="Pfam" id="PF01381">
    <property type="entry name" value="HTH_3"/>
    <property type="match status" value="1"/>
</dbReference>
<feature type="domain" description="HTH cro/C1-type" evidence="2">
    <location>
        <begin position="6"/>
        <end position="60"/>
    </location>
</feature>
<accession>A0ABS7K6E0</accession>
<evidence type="ECO:0000256" key="1">
    <source>
        <dbReference type="ARBA" id="ARBA00023125"/>
    </source>
</evidence>
<reference evidence="3 4" key="1">
    <citation type="submission" date="2020-07" db="EMBL/GenBank/DDBJ databases">
        <title>Fungal Genomes of the International Space Station.</title>
        <authorList>
            <person name="Seuylemezian A."/>
            <person name="Singh N.K."/>
            <person name="Wood J."/>
            <person name="Venkateswaran K."/>
        </authorList>
    </citation>
    <scope>NUCLEOTIDE SEQUENCE [LARGE SCALE GENOMIC DNA]</scope>
    <source>
        <strain evidence="3 4">PL-B2</strain>
    </source>
</reference>
<name>A0ABS7K6E0_9BACI</name>
<protein>
    <submittedName>
        <fullName evidence="3">Helix-turn-helix transcriptional regulator</fullName>
    </submittedName>
</protein>
<sequence>MLSNRVAVYRAIKGWSQQNLADRVGVSRQTIMHIEKNKYTPSLALAFKIALAFEEDINTIFAYQEEE</sequence>
<proteinExistence type="predicted"/>
<evidence type="ECO:0000259" key="2">
    <source>
        <dbReference type="PROSITE" id="PS50943"/>
    </source>
</evidence>
<dbReference type="InterPro" id="IPR001387">
    <property type="entry name" value="Cro/C1-type_HTH"/>
</dbReference>
<dbReference type="InterPro" id="IPR010982">
    <property type="entry name" value="Lambda_DNA-bd_dom_sf"/>
</dbReference>
<dbReference type="Proteomes" id="UP000769780">
    <property type="component" value="Unassembled WGS sequence"/>
</dbReference>
<dbReference type="EMBL" id="JACWFH010000015">
    <property type="protein sequence ID" value="MBY0097849.1"/>
    <property type="molecule type" value="Genomic_DNA"/>
</dbReference>
<dbReference type="SMART" id="SM00530">
    <property type="entry name" value="HTH_XRE"/>
    <property type="match status" value="1"/>
</dbReference>
<dbReference type="Gene3D" id="1.10.260.40">
    <property type="entry name" value="lambda repressor-like DNA-binding domains"/>
    <property type="match status" value="1"/>
</dbReference>
<gene>
    <name evidence="3" type="ORF">H0185_13675</name>
</gene>
<dbReference type="SUPFAM" id="SSF47413">
    <property type="entry name" value="lambda repressor-like DNA-binding domains"/>
    <property type="match status" value="1"/>
</dbReference>
<dbReference type="RefSeq" id="WP_221874066.1">
    <property type="nucleotide sequence ID" value="NZ_JACWFH010000015.1"/>
</dbReference>
<dbReference type="PANTHER" id="PTHR46558">
    <property type="entry name" value="TRACRIPTIONAL REGULATORY PROTEIN-RELATED-RELATED"/>
    <property type="match status" value="1"/>
</dbReference>